<keyword evidence="3" id="KW-1185">Reference proteome</keyword>
<dbReference type="EMBL" id="BAAAMY010000002">
    <property type="protein sequence ID" value="GAA1911300.1"/>
    <property type="molecule type" value="Genomic_DNA"/>
</dbReference>
<dbReference type="Proteomes" id="UP001501612">
    <property type="component" value="Unassembled WGS sequence"/>
</dbReference>
<comment type="caution">
    <text evidence="2">The sequence shown here is derived from an EMBL/GenBank/DDBJ whole genome shotgun (WGS) entry which is preliminary data.</text>
</comment>
<evidence type="ECO:0000313" key="2">
    <source>
        <dbReference type="EMBL" id="GAA1911300.1"/>
    </source>
</evidence>
<dbReference type="RefSeq" id="WP_344004789.1">
    <property type="nucleotide sequence ID" value="NZ_BAAAMY010000002.1"/>
</dbReference>
<organism evidence="2 3">
    <name type="scientific">Nocardioides lentus</name>
    <dbReference type="NCBI Taxonomy" id="338077"/>
    <lineage>
        <taxon>Bacteria</taxon>
        <taxon>Bacillati</taxon>
        <taxon>Actinomycetota</taxon>
        <taxon>Actinomycetes</taxon>
        <taxon>Propionibacteriales</taxon>
        <taxon>Nocardioidaceae</taxon>
        <taxon>Nocardioides</taxon>
    </lineage>
</organism>
<accession>A0ABN2P353</accession>
<evidence type="ECO:0000256" key="1">
    <source>
        <dbReference type="SAM" id="MobiDB-lite"/>
    </source>
</evidence>
<evidence type="ECO:0000313" key="3">
    <source>
        <dbReference type="Proteomes" id="UP001501612"/>
    </source>
</evidence>
<feature type="region of interest" description="Disordered" evidence="1">
    <location>
        <begin position="1"/>
        <end position="24"/>
    </location>
</feature>
<sequence length="145" mass="15407">MSMARLKMTTPPSPARVTVDPNSVSRRDPALSVVPFEGAPAVYPGDIVIAVQPDDDGTAGEAPAVVESVDFQAGIMRLRVDWSRFRVVQSVLTSLLGTANAAGSELEFRMWTTTAADVAVMPKTSVSASPDAIWAYTPAGRETTR</sequence>
<protein>
    <submittedName>
        <fullName evidence="2">Uncharacterized protein</fullName>
    </submittedName>
</protein>
<proteinExistence type="predicted"/>
<name>A0ABN2P353_9ACTN</name>
<gene>
    <name evidence="2" type="ORF">GCM10009737_10900</name>
</gene>
<reference evidence="2 3" key="1">
    <citation type="journal article" date="2019" name="Int. J. Syst. Evol. Microbiol.">
        <title>The Global Catalogue of Microorganisms (GCM) 10K type strain sequencing project: providing services to taxonomists for standard genome sequencing and annotation.</title>
        <authorList>
            <consortium name="The Broad Institute Genomics Platform"/>
            <consortium name="The Broad Institute Genome Sequencing Center for Infectious Disease"/>
            <person name="Wu L."/>
            <person name="Ma J."/>
        </authorList>
    </citation>
    <scope>NUCLEOTIDE SEQUENCE [LARGE SCALE GENOMIC DNA]</scope>
    <source>
        <strain evidence="2 3">JCM 14046</strain>
    </source>
</reference>